<reference evidence="6" key="1">
    <citation type="submission" date="2021-01" db="EMBL/GenBank/DDBJ databases">
        <authorList>
            <person name="Corre E."/>
            <person name="Pelletier E."/>
            <person name="Niang G."/>
            <person name="Scheremetjew M."/>
            <person name="Finn R."/>
            <person name="Kale V."/>
            <person name="Holt S."/>
            <person name="Cochrane G."/>
            <person name="Meng A."/>
            <person name="Brown T."/>
            <person name="Cohen L."/>
        </authorList>
    </citation>
    <scope>NUCLEOTIDE SEQUENCE</scope>
    <source>
        <strain evidence="6">CCMP1381</strain>
    </source>
</reference>
<feature type="domain" description="C2H2-type" evidence="5">
    <location>
        <begin position="38"/>
        <end position="59"/>
    </location>
</feature>
<dbReference type="AlphaFoldDB" id="A0A7S2H3I5"/>
<protein>
    <recommendedName>
        <fullName evidence="5">C2H2-type domain-containing protein</fullName>
    </recommendedName>
</protein>
<evidence type="ECO:0000313" key="6">
    <source>
        <dbReference type="EMBL" id="CAD9479474.1"/>
    </source>
</evidence>
<dbReference type="SMART" id="SM00248">
    <property type="entry name" value="ANK"/>
    <property type="match status" value="6"/>
</dbReference>
<keyword evidence="1" id="KW-0677">Repeat</keyword>
<dbReference type="InterPro" id="IPR002110">
    <property type="entry name" value="Ankyrin_rpt"/>
</dbReference>
<organism evidence="6">
    <name type="scientific">Octactis speculum</name>
    <dbReference type="NCBI Taxonomy" id="3111310"/>
    <lineage>
        <taxon>Eukaryota</taxon>
        <taxon>Sar</taxon>
        <taxon>Stramenopiles</taxon>
        <taxon>Ochrophyta</taxon>
        <taxon>Dictyochophyceae</taxon>
        <taxon>Dictyochales</taxon>
        <taxon>Dictyochaceae</taxon>
        <taxon>Octactis</taxon>
    </lineage>
</organism>
<evidence type="ECO:0000259" key="5">
    <source>
        <dbReference type="PROSITE" id="PS00028"/>
    </source>
</evidence>
<feature type="region of interest" description="Disordered" evidence="4">
    <location>
        <begin position="80"/>
        <end position="104"/>
    </location>
</feature>
<proteinExistence type="predicted"/>
<dbReference type="PROSITE" id="PS00028">
    <property type="entry name" value="ZINC_FINGER_C2H2_1"/>
    <property type="match status" value="1"/>
</dbReference>
<name>A0A7S2H3I5_9STRA</name>
<dbReference type="EMBL" id="HBGS01056723">
    <property type="protein sequence ID" value="CAD9479474.1"/>
    <property type="molecule type" value="Transcribed_RNA"/>
</dbReference>
<dbReference type="PROSITE" id="PS50088">
    <property type="entry name" value="ANK_REPEAT"/>
    <property type="match status" value="2"/>
</dbReference>
<dbReference type="Pfam" id="PF00023">
    <property type="entry name" value="Ank"/>
    <property type="match status" value="1"/>
</dbReference>
<dbReference type="PROSITE" id="PS50297">
    <property type="entry name" value="ANK_REP_REGION"/>
    <property type="match status" value="2"/>
</dbReference>
<keyword evidence="2 3" id="KW-0040">ANK repeat</keyword>
<dbReference type="Pfam" id="PF12796">
    <property type="entry name" value="Ank_2"/>
    <property type="match status" value="2"/>
</dbReference>
<feature type="repeat" description="ANK" evidence="3">
    <location>
        <begin position="216"/>
        <end position="248"/>
    </location>
</feature>
<evidence type="ECO:0000256" key="2">
    <source>
        <dbReference type="ARBA" id="ARBA00023043"/>
    </source>
</evidence>
<dbReference type="SUPFAM" id="SSF48403">
    <property type="entry name" value="Ankyrin repeat"/>
    <property type="match status" value="1"/>
</dbReference>
<feature type="compositionally biased region" description="Gly residues" evidence="4">
    <location>
        <begin position="95"/>
        <end position="104"/>
    </location>
</feature>
<gene>
    <name evidence="6" type="ORF">DSPE1174_LOCUS29558</name>
</gene>
<dbReference type="PRINTS" id="PR01415">
    <property type="entry name" value="ANKYRIN"/>
</dbReference>
<dbReference type="Gene3D" id="1.25.40.20">
    <property type="entry name" value="Ankyrin repeat-containing domain"/>
    <property type="match status" value="3"/>
</dbReference>
<sequence>MLLANPLLRSVEVQRNGLVVFLSVRRVEEAASRGEILCIDCARFFRGARGLRWHRMTMHEESYEDAREAGERQLVVYQEPPHGGGPHTMPDYAESGGGGEGGETVGSDVTPVELVEKRGQSAAKEGNLELLKQLIDEGLEPARAADRFGCTCLLWAAGGGHIHICAYLIDHCGVPWSQRQHKDGRTALHWAARNGHVAACAFFKSRGADLDDGTFNGTTAFHWAASKSQREVCAWLIHEGADVSRLNKYGCNAIQWVAQSGDLGMCRWLMEKGVDVGLVNRNNHSCLHKAAIKNRMEVCRWLLEEVKLTPHIHMAADSDGQRPSTMAQAQGFYDLARYLRSFEDS</sequence>
<dbReference type="PANTHER" id="PTHR24198">
    <property type="entry name" value="ANKYRIN REPEAT AND PROTEIN KINASE DOMAIN-CONTAINING PROTEIN"/>
    <property type="match status" value="1"/>
</dbReference>
<dbReference type="InterPro" id="IPR036770">
    <property type="entry name" value="Ankyrin_rpt-contain_sf"/>
</dbReference>
<dbReference type="InterPro" id="IPR013087">
    <property type="entry name" value="Znf_C2H2_type"/>
</dbReference>
<feature type="repeat" description="ANK" evidence="3">
    <location>
        <begin position="183"/>
        <end position="211"/>
    </location>
</feature>
<evidence type="ECO:0000256" key="3">
    <source>
        <dbReference type="PROSITE-ProRule" id="PRU00023"/>
    </source>
</evidence>
<accession>A0A7S2H3I5</accession>
<dbReference type="PANTHER" id="PTHR24198:SF194">
    <property type="entry name" value="INVERSIN-A"/>
    <property type="match status" value="1"/>
</dbReference>
<evidence type="ECO:0000256" key="4">
    <source>
        <dbReference type="SAM" id="MobiDB-lite"/>
    </source>
</evidence>
<evidence type="ECO:0000256" key="1">
    <source>
        <dbReference type="ARBA" id="ARBA00022737"/>
    </source>
</evidence>